<evidence type="ECO:0000256" key="1">
    <source>
        <dbReference type="SAM" id="MobiDB-lite"/>
    </source>
</evidence>
<dbReference type="EMBL" id="QTSU01000001">
    <property type="protein sequence ID" value="RDZ29205.1"/>
    <property type="molecule type" value="Genomic_DNA"/>
</dbReference>
<feature type="domain" description="X-Tfes XVIPCD" evidence="2">
    <location>
        <begin position="280"/>
        <end position="375"/>
    </location>
</feature>
<dbReference type="Gene3D" id="3.40.50.1820">
    <property type="entry name" value="alpha/beta hydrolase"/>
    <property type="match status" value="1"/>
</dbReference>
<dbReference type="OrthoDB" id="5913909at2"/>
<reference evidence="3 4" key="1">
    <citation type="submission" date="2018-08" db="EMBL/GenBank/DDBJ databases">
        <title>Lysobacter sp. zong2l5, whole genome shotgun sequence.</title>
        <authorList>
            <person name="Zhang X."/>
            <person name="Feng G."/>
            <person name="Zhu H."/>
        </authorList>
    </citation>
    <scope>NUCLEOTIDE SEQUENCE [LARGE SCALE GENOMIC DNA]</scope>
    <source>
        <strain evidence="4">zong2l5</strain>
    </source>
</reference>
<name>A0A371K5L3_9GAMM</name>
<comment type="caution">
    <text evidence="3">The sequence shown here is derived from an EMBL/GenBank/DDBJ whole genome shotgun (WGS) entry which is preliminary data.</text>
</comment>
<protein>
    <submittedName>
        <fullName evidence="3">DUF2974 domain-containing protein</fullName>
    </submittedName>
</protein>
<dbReference type="InterPro" id="IPR046519">
    <property type="entry name" value="X-Tfes_XVIPCD"/>
</dbReference>
<evidence type="ECO:0000259" key="2">
    <source>
        <dbReference type="Pfam" id="PF20410"/>
    </source>
</evidence>
<dbReference type="RefSeq" id="WP_115858642.1">
    <property type="nucleotide sequence ID" value="NZ_QTSU01000001.1"/>
</dbReference>
<proteinExistence type="predicted"/>
<organism evidence="3 4">
    <name type="scientific">Lysobacter silvisoli</name>
    <dbReference type="NCBI Taxonomy" id="2293254"/>
    <lineage>
        <taxon>Bacteria</taxon>
        <taxon>Pseudomonadati</taxon>
        <taxon>Pseudomonadota</taxon>
        <taxon>Gammaproteobacteria</taxon>
        <taxon>Lysobacterales</taxon>
        <taxon>Lysobacteraceae</taxon>
        <taxon>Lysobacter</taxon>
    </lineage>
</organism>
<dbReference type="Pfam" id="PF20410">
    <property type="entry name" value="X-Tfes_XVIPCD"/>
    <property type="match status" value="1"/>
</dbReference>
<evidence type="ECO:0000313" key="4">
    <source>
        <dbReference type="Proteomes" id="UP000264492"/>
    </source>
</evidence>
<sequence length="401" mass="43542">MNAQIDPERLSAQGQRPTFADEVRGQSALPVDVTLAKLMRDVYDYDRNGRQEGVGAWKPLGEDELRGVGIDPTLLKNQSSGFLAVVYGDGQGRHVLAYSGTDEAKDWLTNFGQGLGFETSQYNQAMALARQAKVAFGQDLVITGHSLGGGLAAAAAVSTDTPAVTFNAAGVHDRTLERVGLDPDAVKREAERGLIRRYAVDNEILTELQENKPIIRHLMPDAVGHKIELPDPDPLSFWQKLNPVKSIKHGVEMHYIDAVIEAQEKKFGKDFEQRGMARMDQPAHPANGLYRQSLEGLQGQAAARGLDGEQTQRLAGALALEAQRGDLQRVDRVVFGEDGRRAFAVQGQQAESQRVAHVDVAAAREQPLARSSEQSLQLAQREPAQAAPAPALEPALAARGR</sequence>
<gene>
    <name evidence="3" type="ORF">DX914_08970</name>
</gene>
<feature type="region of interest" description="Disordered" evidence="1">
    <location>
        <begin position="364"/>
        <end position="401"/>
    </location>
</feature>
<dbReference type="InterPro" id="IPR029058">
    <property type="entry name" value="AB_hydrolase_fold"/>
</dbReference>
<dbReference type="SUPFAM" id="SSF53474">
    <property type="entry name" value="alpha/beta-Hydrolases"/>
    <property type="match status" value="1"/>
</dbReference>
<evidence type="ECO:0000313" key="3">
    <source>
        <dbReference type="EMBL" id="RDZ29205.1"/>
    </source>
</evidence>
<dbReference type="AlphaFoldDB" id="A0A371K5L3"/>
<feature type="compositionally biased region" description="Low complexity" evidence="1">
    <location>
        <begin position="376"/>
        <end position="401"/>
    </location>
</feature>
<keyword evidence="4" id="KW-1185">Reference proteome</keyword>
<dbReference type="Proteomes" id="UP000264492">
    <property type="component" value="Unassembled WGS sequence"/>
</dbReference>
<accession>A0A371K5L3</accession>
<dbReference type="Pfam" id="PF26363">
    <property type="entry name" value="Phospholipase-like"/>
    <property type="match status" value="1"/>
</dbReference>